<feature type="domain" description="SWIM-type" evidence="8">
    <location>
        <begin position="672"/>
        <end position="710"/>
    </location>
</feature>
<keyword evidence="2 6" id="KW-0479">Metal-binding</keyword>
<feature type="compositionally biased region" description="Basic and acidic residues" evidence="7">
    <location>
        <begin position="860"/>
        <end position="873"/>
    </location>
</feature>
<evidence type="ECO:0000313" key="9">
    <source>
        <dbReference type="EMBL" id="KAH7557758.1"/>
    </source>
</evidence>
<dbReference type="Proteomes" id="UP000827721">
    <property type="component" value="Unassembled WGS sequence"/>
</dbReference>
<dbReference type="Pfam" id="PF04434">
    <property type="entry name" value="SWIM"/>
    <property type="match status" value="1"/>
</dbReference>
<dbReference type="Pfam" id="PF03101">
    <property type="entry name" value="FAR1"/>
    <property type="match status" value="1"/>
</dbReference>
<dbReference type="PANTHER" id="PTHR31669:SF282">
    <property type="entry name" value="PROTEIN FAR1-RELATED SEQUENCE"/>
    <property type="match status" value="1"/>
</dbReference>
<comment type="similarity">
    <text evidence="1 6">Belongs to the FHY3/FAR1 family.</text>
</comment>
<evidence type="ECO:0000256" key="1">
    <source>
        <dbReference type="ARBA" id="ARBA00005889"/>
    </source>
</evidence>
<evidence type="ECO:0000256" key="3">
    <source>
        <dbReference type="ARBA" id="ARBA00022771"/>
    </source>
</evidence>
<evidence type="ECO:0000313" key="10">
    <source>
        <dbReference type="Proteomes" id="UP000827721"/>
    </source>
</evidence>
<keyword evidence="6" id="KW-0539">Nucleus</keyword>
<comment type="subcellular location">
    <subcellularLocation>
        <location evidence="6">Nucleus</location>
    </subcellularLocation>
</comment>
<dbReference type="EMBL" id="JAFEMO010000011">
    <property type="protein sequence ID" value="KAH7557758.1"/>
    <property type="molecule type" value="Genomic_DNA"/>
</dbReference>
<dbReference type="InterPro" id="IPR007527">
    <property type="entry name" value="Znf_SWIM"/>
</dbReference>
<reference evidence="9 10" key="1">
    <citation type="submission" date="2021-02" db="EMBL/GenBank/DDBJ databases">
        <title>Plant Genome Project.</title>
        <authorList>
            <person name="Zhang R.-G."/>
        </authorList>
    </citation>
    <scope>NUCLEOTIDE SEQUENCE [LARGE SCALE GENOMIC DNA]</scope>
    <source>
        <tissue evidence="9">Leaves</tissue>
    </source>
</reference>
<evidence type="ECO:0000259" key="8">
    <source>
        <dbReference type="PROSITE" id="PS50966"/>
    </source>
</evidence>
<dbReference type="InterPro" id="IPR031052">
    <property type="entry name" value="FHY3/FAR1"/>
</dbReference>
<comment type="function">
    <text evidence="6">Putative transcription activator involved in regulating light control of development.</text>
</comment>
<dbReference type="InterPro" id="IPR018289">
    <property type="entry name" value="MULE_transposase_dom"/>
</dbReference>
<protein>
    <recommendedName>
        <fullName evidence="6">Protein FAR1-RELATED SEQUENCE</fullName>
    </recommendedName>
</protein>
<comment type="caution">
    <text evidence="9">The sequence shown here is derived from an EMBL/GenBank/DDBJ whole genome shotgun (WGS) entry which is preliminary data.</text>
</comment>
<evidence type="ECO:0000256" key="4">
    <source>
        <dbReference type="ARBA" id="ARBA00022833"/>
    </source>
</evidence>
<evidence type="ECO:0000256" key="6">
    <source>
        <dbReference type="RuleBase" id="RU367018"/>
    </source>
</evidence>
<dbReference type="InterPro" id="IPR004330">
    <property type="entry name" value="FAR1_DNA_bnd_dom"/>
</dbReference>
<feature type="compositionally biased region" description="Polar residues" evidence="7">
    <location>
        <begin position="879"/>
        <end position="894"/>
    </location>
</feature>
<sequence length="964" mass="109160">MDIDSVCGSNPDQFVDDQLLWNDMLADSYENRVDDHAHDCHDHHDYDLLGRPSMWFNGNSSDCWSAASEALSLDPGGPGGAASEAVSLTQEGSTGHLKRNHDCDHHHHHHVEELHSAKEIMDNPIKQLSSCEIHLLPSEASHDDGEDVMSVEESDGDEVQSESTVHFQDPELGMKFPSEEEAYKFYTTYAKKIGFRVRKGKVQRLTNGAIRKRYFFCSREGFKCKKDQSTKAAAAAKYHRKETRTGCEAMIQFTIEKNGDWVISRFSPDHNHELEGKSKPLIAVSPINALEDHLMSTTMKNIARTEAEAEAETEAEAGAAANSAEIHDKYCSSFLDDEKTNCVQLVDGQSLIDYFRHIQLHDPSFLFTVQVNDKNCLTNFFWTDGRSKLDYDCFGDVLVLDTTLIDAYNMVFATFLGINHHGKYVLFGGALLLDSSVASFVWLFRTFMEVMGRRQPKTIFTDLCQAMEAAIEVALPGTQHLLGTWYILQNATKHLPKNHGQSDFDSLFKKCICDCESEEEFEAVWESLLEQCDDLWLKTLYALRRKWSRFCSESIFSAGLRSIQGRESISDFLHKLTSEIKSTPLDFVLHYLKIAEQQRTEELDEDFRSNESAPKIILRSSAMEKQAAKVYTSTMFRLFQEELLGCLSLVMEQISSDGVNSTFKLTEECGTKVKIVEFNSLESCVTCSCKKYESVGILCVHALKVLNTKNIFRIPPQYILKRWTKSAKDGVVVVDGGHESEGGEVADESMRHMHMYKSKLMRKALDVIDKSLLSVDHQQQTWMIVEDYLNMALKSVEELSKTKNSNSTRHRPHHHSTRDAAADNAMKSQLKRKRENEAVPVTVRQIKSKSSDGAITQHHPLKEGTRGGDDPQGSRRAINHSNCMEENSQQSAFRSSRPPLPSQPTPFLQVRDHGKSSVSVQVKMEEMEKELTRIKNEHRKFVTSLNKPQRSKTHLPGESDTTTY</sequence>
<dbReference type="PANTHER" id="PTHR31669">
    <property type="entry name" value="PROTEIN FAR1-RELATED SEQUENCE 10-RELATED"/>
    <property type="match status" value="1"/>
</dbReference>
<evidence type="ECO:0000256" key="2">
    <source>
        <dbReference type="ARBA" id="ARBA00022723"/>
    </source>
</evidence>
<proteinExistence type="inferred from homology"/>
<organism evidence="9 10">
    <name type="scientific">Xanthoceras sorbifolium</name>
    <dbReference type="NCBI Taxonomy" id="99658"/>
    <lineage>
        <taxon>Eukaryota</taxon>
        <taxon>Viridiplantae</taxon>
        <taxon>Streptophyta</taxon>
        <taxon>Embryophyta</taxon>
        <taxon>Tracheophyta</taxon>
        <taxon>Spermatophyta</taxon>
        <taxon>Magnoliopsida</taxon>
        <taxon>eudicotyledons</taxon>
        <taxon>Gunneridae</taxon>
        <taxon>Pentapetalae</taxon>
        <taxon>rosids</taxon>
        <taxon>malvids</taxon>
        <taxon>Sapindales</taxon>
        <taxon>Sapindaceae</taxon>
        <taxon>Xanthoceroideae</taxon>
        <taxon>Xanthoceras</taxon>
    </lineage>
</organism>
<feature type="region of interest" description="Disordered" evidence="7">
    <location>
        <begin position="799"/>
        <end position="915"/>
    </location>
</feature>
<evidence type="ECO:0000256" key="7">
    <source>
        <dbReference type="SAM" id="MobiDB-lite"/>
    </source>
</evidence>
<dbReference type="PROSITE" id="PS50966">
    <property type="entry name" value="ZF_SWIM"/>
    <property type="match status" value="1"/>
</dbReference>
<dbReference type="InterPro" id="IPR006564">
    <property type="entry name" value="Znf_PMZ"/>
</dbReference>
<name>A0ABQ8HGN2_9ROSI</name>
<evidence type="ECO:0000256" key="5">
    <source>
        <dbReference type="PROSITE-ProRule" id="PRU00325"/>
    </source>
</evidence>
<accession>A0ABQ8HGN2</accession>
<gene>
    <name evidence="9" type="ORF">JRO89_XS11G0215300</name>
</gene>
<keyword evidence="3 5" id="KW-0863">Zinc-finger</keyword>
<feature type="region of interest" description="Disordered" evidence="7">
    <location>
        <begin position="938"/>
        <end position="964"/>
    </location>
</feature>
<keyword evidence="10" id="KW-1185">Reference proteome</keyword>
<dbReference type="SMART" id="SM00575">
    <property type="entry name" value="ZnF_PMZ"/>
    <property type="match status" value="1"/>
</dbReference>
<keyword evidence="4 6" id="KW-0862">Zinc</keyword>
<dbReference type="Pfam" id="PF10551">
    <property type="entry name" value="MULE"/>
    <property type="match status" value="1"/>
</dbReference>